<sequence length="502" mass="57862">MTHHDFLLQRRLDPSISIRPTQTVSLDKSSIFSNLISYNELNENLNINKLKILRESMINSSNRQDKLDSLNDLNNDLLILHHHMKYHYRVFPNQTPNSSIVNSMDLDGIEKEYMISGSNNGGIKIWNINETSDNSDGNGNEVLEIGEISSQFNEETNRHRGNISGHGFGISQVKWWPFDTGMFVSSSYDKSIKIWDSMELKLLYSFDNTKMTPSTLYSTIDTSKSGQVYSIDFSQTLKHGLLAIASQGESYIKLLDLKTMTLASYLFDKKLQDHSSNITIKWNPIYDNILATGNNVGELKVWDIRKSDSCIYRLSNDMTKISWRGAGHSKAVNGLCWTNDGSSIVSVGLDNKMKHWKLHENRVDDLVKVNNSEKDGKLAQKKKRRRTNIEQFSLKNHYLRSMDPIINKQHVIYPASEKLLVFDLNDGKLMKTLQKNIQSPQDINFRYTCIVRNEEAYYCGTDRGTIETWGPKYDVLNELDDELEEEDTIKDRRKDIYLRKNQ</sequence>
<dbReference type="InterPro" id="IPR042238">
    <property type="entry name" value="Rad28/ERCC8/Ckn1/ATCSA-1"/>
</dbReference>
<dbReference type="PRINTS" id="PR00320">
    <property type="entry name" value="GPROTEINBRPT"/>
</dbReference>
<dbReference type="Pfam" id="PF00400">
    <property type="entry name" value="WD40"/>
    <property type="match status" value="2"/>
</dbReference>
<keyword evidence="4" id="KW-0234">DNA repair</keyword>
<accession>A0AAV5QMA6</accession>
<evidence type="ECO:0000256" key="3">
    <source>
        <dbReference type="ARBA" id="ARBA00022763"/>
    </source>
</evidence>
<dbReference type="InterPro" id="IPR001680">
    <property type="entry name" value="WD40_rpt"/>
</dbReference>
<dbReference type="PROSITE" id="PS50294">
    <property type="entry name" value="WD_REPEATS_REGION"/>
    <property type="match status" value="2"/>
</dbReference>
<dbReference type="PROSITE" id="PS50082">
    <property type="entry name" value="WD_REPEATS_2"/>
    <property type="match status" value="2"/>
</dbReference>
<dbReference type="InterPro" id="IPR020472">
    <property type="entry name" value="WD40_PAC1"/>
</dbReference>
<name>A0AAV5QMA6_9ASCO</name>
<dbReference type="GO" id="GO:0043161">
    <property type="term" value="P:proteasome-mediated ubiquitin-dependent protein catabolic process"/>
    <property type="evidence" value="ECO:0007669"/>
    <property type="project" value="TreeGrafter"/>
</dbReference>
<dbReference type="Proteomes" id="UP001360560">
    <property type="component" value="Unassembled WGS sequence"/>
</dbReference>
<evidence type="ECO:0000256" key="4">
    <source>
        <dbReference type="ARBA" id="ARBA00023204"/>
    </source>
</evidence>
<dbReference type="InterPro" id="IPR036322">
    <property type="entry name" value="WD40_repeat_dom_sf"/>
</dbReference>
<dbReference type="EMBL" id="BTFZ01000011">
    <property type="protein sequence ID" value="GMM35747.1"/>
    <property type="molecule type" value="Genomic_DNA"/>
</dbReference>
<dbReference type="GO" id="GO:0000109">
    <property type="term" value="C:nucleotide-excision repair complex"/>
    <property type="evidence" value="ECO:0007669"/>
    <property type="project" value="TreeGrafter"/>
</dbReference>
<dbReference type="SUPFAM" id="SSF50978">
    <property type="entry name" value="WD40 repeat-like"/>
    <property type="match status" value="1"/>
</dbReference>
<dbReference type="GeneID" id="90073722"/>
<dbReference type="SMART" id="SM00320">
    <property type="entry name" value="WD40"/>
    <property type="match status" value="5"/>
</dbReference>
<dbReference type="InterPro" id="IPR015943">
    <property type="entry name" value="WD40/YVTN_repeat-like_dom_sf"/>
</dbReference>
<gene>
    <name evidence="6" type="ORF">DASC09_030720</name>
</gene>
<protein>
    <submittedName>
        <fullName evidence="6">Rad28 protein</fullName>
    </submittedName>
</protein>
<keyword evidence="3" id="KW-0227">DNA damage</keyword>
<dbReference type="RefSeq" id="XP_064852743.1">
    <property type="nucleotide sequence ID" value="XM_064996671.1"/>
</dbReference>
<feature type="repeat" description="WD" evidence="5">
    <location>
        <begin position="163"/>
        <end position="205"/>
    </location>
</feature>
<dbReference type="GO" id="GO:0006283">
    <property type="term" value="P:transcription-coupled nucleotide-excision repair"/>
    <property type="evidence" value="ECO:0007669"/>
    <property type="project" value="InterPro"/>
</dbReference>
<evidence type="ECO:0000256" key="5">
    <source>
        <dbReference type="PROSITE-ProRule" id="PRU00221"/>
    </source>
</evidence>
<comment type="caution">
    <text evidence="6">The sequence shown here is derived from an EMBL/GenBank/DDBJ whole genome shotgun (WGS) entry which is preliminary data.</text>
</comment>
<evidence type="ECO:0000256" key="2">
    <source>
        <dbReference type="ARBA" id="ARBA00022737"/>
    </source>
</evidence>
<keyword evidence="2" id="KW-0677">Repeat</keyword>
<feature type="repeat" description="WD" evidence="5">
    <location>
        <begin position="325"/>
        <end position="366"/>
    </location>
</feature>
<dbReference type="GO" id="GO:0031464">
    <property type="term" value="C:Cul4A-RING E3 ubiquitin ligase complex"/>
    <property type="evidence" value="ECO:0007669"/>
    <property type="project" value="TreeGrafter"/>
</dbReference>
<evidence type="ECO:0000313" key="7">
    <source>
        <dbReference type="Proteomes" id="UP001360560"/>
    </source>
</evidence>
<evidence type="ECO:0000256" key="1">
    <source>
        <dbReference type="ARBA" id="ARBA00022574"/>
    </source>
</evidence>
<keyword evidence="1 5" id="KW-0853">WD repeat</keyword>
<dbReference type="GO" id="GO:0000209">
    <property type="term" value="P:protein polyubiquitination"/>
    <property type="evidence" value="ECO:0007669"/>
    <property type="project" value="TreeGrafter"/>
</dbReference>
<reference evidence="6 7" key="1">
    <citation type="journal article" date="2023" name="Elife">
        <title>Identification of key yeast species and microbe-microbe interactions impacting larval growth of Drosophila in the wild.</title>
        <authorList>
            <person name="Mure A."/>
            <person name="Sugiura Y."/>
            <person name="Maeda R."/>
            <person name="Honda K."/>
            <person name="Sakurai N."/>
            <person name="Takahashi Y."/>
            <person name="Watada M."/>
            <person name="Katoh T."/>
            <person name="Gotoh A."/>
            <person name="Gotoh Y."/>
            <person name="Taniguchi I."/>
            <person name="Nakamura K."/>
            <person name="Hayashi T."/>
            <person name="Katayama T."/>
            <person name="Uemura T."/>
            <person name="Hattori Y."/>
        </authorList>
    </citation>
    <scope>NUCLEOTIDE SEQUENCE [LARGE SCALE GENOMIC DNA]</scope>
    <source>
        <strain evidence="6 7">SC-9</strain>
    </source>
</reference>
<keyword evidence="7" id="KW-1185">Reference proteome</keyword>
<dbReference type="Gene3D" id="2.130.10.10">
    <property type="entry name" value="YVTN repeat-like/Quinoprotein amine dehydrogenase"/>
    <property type="match status" value="1"/>
</dbReference>
<dbReference type="AlphaFoldDB" id="A0AAV5QMA6"/>
<evidence type="ECO:0000313" key="6">
    <source>
        <dbReference type="EMBL" id="GMM35747.1"/>
    </source>
</evidence>
<proteinExistence type="predicted"/>
<organism evidence="6 7">
    <name type="scientific">Saccharomycopsis crataegensis</name>
    <dbReference type="NCBI Taxonomy" id="43959"/>
    <lineage>
        <taxon>Eukaryota</taxon>
        <taxon>Fungi</taxon>
        <taxon>Dikarya</taxon>
        <taxon>Ascomycota</taxon>
        <taxon>Saccharomycotina</taxon>
        <taxon>Saccharomycetes</taxon>
        <taxon>Saccharomycopsidaceae</taxon>
        <taxon>Saccharomycopsis</taxon>
    </lineage>
</organism>
<dbReference type="PANTHER" id="PTHR46202">
    <property type="entry name" value="DNA EXCISION REPAIR PROTEIN ERCC-8"/>
    <property type="match status" value="1"/>
</dbReference>
<dbReference type="PANTHER" id="PTHR46202:SF1">
    <property type="entry name" value="DNA EXCISION REPAIR PROTEIN ERCC-8"/>
    <property type="match status" value="1"/>
</dbReference>